<accession>A0A2U3KLD6</accession>
<dbReference type="Proteomes" id="UP000238701">
    <property type="component" value="Unassembled WGS sequence"/>
</dbReference>
<proteinExistence type="predicted"/>
<dbReference type="InterPro" id="IPR002734">
    <property type="entry name" value="RibDG_C"/>
</dbReference>
<organism evidence="2 3">
    <name type="scientific">Candidatus Sulfotelmatobacter kueseliae</name>
    <dbReference type="NCBI Taxonomy" id="2042962"/>
    <lineage>
        <taxon>Bacteria</taxon>
        <taxon>Pseudomonadati</taxon>
        <taxon>Acidobacteriota</taxon>
        <taxon>Terriglobia</taxon>
        <taxon>Terriglobales</taxon>
        <taxon>Candidatus Korobacteraceae</taxon>
        <taxon>Candidatus Sulfotelmatobacter</taxon>
    </lineage>
</organism>
<dbReference type="PANTHER" id="PTHR38011:SF11">
    <property type="entry name" value="2,5-DIAMINO-6-RIBOSYLAMINO-4(3H)-PYRIMIDINONE 5'-PHOSPHATE REDUCTASE"/>
    <property type="match status" value="1"/>
</dbReference>
<dbReference type="SUPFAM" id="SSF53597">
    <property type="entry name" value="Dihydrofolate reductase-like"/>
    <property type="match status" value="1"/>
</dbReference>
<dbReference type="InterPro" id="IPR050765">
    <property type="entry name" value="Riboflavin_Biosynth_HTPR"/>
</dbReference>
<dbReference type="Gene3D" id="3.40.430.10">
    <property type="entry name" value="Dihydrofolate Reductase, subunit A"/>
    <property type="match status" value="1"/>
</dbReference>
<dbReference type="EMBL" id="OMOD01000123">
    <property type="protein sequence ID" value="SPF40473.1"/>
    <property type="molecule type" value="Genomic_DNA"/>
</dbReference>
<dbReference type="Pfam" id="PF01872">
    <property type="entry name" value="RibD_C"/>
    <property type="match status" value="1"/>
</dbReference>
<dbReference type="InterPro" id="IPR024072">
    <property type="entry name" value="DHFR-like_dom_sf"/>
</dbReference>
<gene>
    <name evidence="2" type="ORF">SBA1_300014</name>
</gene>
<reference evidence="3" key="1">
    <citation type="submission" date="2018-02" db="EMBL/GenBank/DDBJ databases">
        <authorList>
            <person name="Hausmann B."/>
        </authorList>
    </citation>
    <scope>NUCLEOTIDE SEQUENCE [LARGE SCALE GENOMIC DNA]</scope>
    <source>
        <strain evidence="3">Peat soil MAG SbA1</strain>
    </source>
</reference>
<feature type="domain" description="Bacterial bifunctional deaminase-reductase C-terminal" evidence="1">
    <location>
        <begin position="102"/>
        <end position="171"/>
    </location>
</feature>
<dbReference type="PANTHER" id="PTHR38011">
    <property type="entry name" value="DIHYDROFOLATE REDUCTASE FAMILY PROTEIN (AFU_ORTHOLOGUE AFUA_8G06820)"/>
    <property type="match status" value="1"/>
</dbReference>
<dbReference type="OrthoDB" id="195113at2"/>
<evidence type="ECO:0000259" key="1">
    <source>
        <dbReference type="Pfam" id="PF01872"/>
    </source>
</evidence>
<dbReference type="GO" id="GO:0008703">
    <property type="term" value="F:5-amino-6-(5-phosphoribosylamino)uracil reductase activity"/>
    <property type="evidence" value="ECO:0007669"/>
    <property type="project" value="InterPro"/>
</dbReference>
<name>A0A2U3KLD6_9BACT</name>
<evidence type="ECO:0000313" key="2">
    <source>
        <dbReference type="EMBL" id="SPF40473.1"/>
    </source>
</evidence>
<protein>
    <submittedName>
        <fullName evidence="2">Bifunctional deaminase-reductase domain protein</fullName>
    </submittedName>
</protein>
<dbReference type="GO" id="GO:0009231">
    <property type="term" value="P:riboflavin biosynthetic process"/>
    <property type="evidence" value="ECO:0007669"/>
    <property type="project" value="InterPro"/>
</dbReference>
<sequence length="181" mass="20286">MKRNRKIIVYIAISADGYIARADGDVGWLDRPEPKGNYGMAAFFKTIDTILWGRKTYEKGIEMGMKSSFAPGVKDYVFSRRRQGVLLPGFEPATEPIKPFAERLRAQPGKNIWMMGGGEIIGAFLDEGEIDEFSIHVIPVMIGDGIPLVQPRHRSVPLKLISTRKFPDGVVHLNYRVLPKA</sequence>
<dbReference type="AlphaFoldDB" id="A0A2U3KLD6"/>
<evidence type="ECO:0000313" key="3">
    <source>
        <dbReference type="Proteomes" id="UP000238701"/>
    </source>
</evidence>